<protein>
    <submittedName>
        <fullName evidence="1">Uncharacterized protein</fullName>
    </submittedName>
</protein>
<gene>
    <name evidence="1" type="ORF">TM448A00520_0029</name>
</gene>
<dbReference type="AlphaFoldDB" id="A0A6H1ZHP6"/>
<name>A0A6H1ZHP6_9ZZZZ</name>
<evidence type="ECO:0000313" key="1">
    <source>
        <dbReference type="EMBL" id="QJA46720.1"/>
    </source>
</evidence>
<dbReference type="EMBL" id="MT144019">
    <property type="protein sequence ID" value="QJA46720.1"/>
    <property type="molecule type" value="Genomic_DNA"/>
</dbReference>
<sequence length="99" mass="11459">MLIFHRHERKGKIKMLKCEDCVLPYKDFPLDTTIPNGQWLDIHPERDGGGVLCANCMIKRASKLPGVIAARMVFEFKPHILNQTDNNLAYGHDKRKEER</sequence>
<proteinExistence type="predicted"/>
<reference evidence="1" key="1">
    <citation type="submission" date="2020-03" db="EMBL/GenBank/DDBJ databases">
        <title>The deep terrestrial virosphere.</title>
        <authorList>
            <person name="Holmfeldt K."/>
            <person name="Nilsson E."/>
            <person name="Simone D."/>
            <person name="Lopez-Fernandez M."/>
            <person name="Wu X."/>
            <person name="de Brujin I."/>
            <person name="Lundin D."/>
            <person name="Andersson A."/>
            <person name="Bertilsson S."/>
            <person name="Dopson M."/>
        </authorList>
    </citation>
    <scope>NUCLEOTIDE SEQUENCE</scope>
    <source>
        <strain evidence="1">TM448A00520</strain>
    </source>
</reference>
<organism evidence="1">
    <name type="scientific">viral metagenome</name>
    <dbReference type="NCBI Taxonomy" id="1070528"/>
    <lineage>
        <taxon>unclassified sequences</taxon>
        <taxon>metagenomes</taxon>
        <taxon>organismal metagenomes</taxon>
    </lineage>
</organism>
<accession>A0A6H1ZHP6</accession>